<accession>A0ACC5ZAP3</accession>
<keyword evidence="2" id="KW-1185">Reference proteome</keyword>
<gene>
    <name evidence="1" type="ORF">PDJAM_G00121960</name>
</gene>
<organism evidence="1 2">
    <name type="scientific">Pangasius djambal</name>
    <dbReference type="NCBI Taxonomy" id="1691987"/>
    <lineage>
        <taxon>Eukaryota</taxon>
        <taxon>Metazoa</taxon>
        <taxon>Chordata</taxon>
        <taxon>Craniata</taxon>
        <taxon>Vertebrata</taxon>
        <taxon>Euteleostomi</taxon>
        <taxon>Actinopterygii</taxon>
        <taxon>Neopterygii</taxon>
        <taxon>Teleostei</taxon>
        <taxon>Ostariophysi</taxon>
        <taxon>Siluriformes</taxon>
        <taxon>Pangasiidae</taxon>
        <taxon>Pangasius</taxon>
    </lineage>
</organism>
<dbReference type="Proteomes" id="UP000830395">
    <property type="component" value="Chromosome 21"/>
</dbReference>
<feature type="non-terminal residue" evidence="1">
    <location>
        <position position="88"/>
    </location>
</feature>
<name>A0ACC5ZAP3_9TELE</name>
<proteinExistence type="predicted"/>
<protein>
    <submittedName>
        <fullName evidence="1">Uncharacterized protein</fullName>
    </submittedName>
</protein>
<sequence>MRNFLFDLILLFIASHVSARTVKNETDLPTGVNTTVAESVEDQVSMSVIKSRRKRYISQSDMLAIVDYHNQVRARVFPPAANMEYMVS</sequence>
<evidence type="ECO:0000313" key="1">
    <source>
        <dbReference type="EMBL" id="MCJ8744740.1"/>
    </source>
</evidence>
<evidence type="ECO:0000313" key="2">
    <source>
        <dbReference type="Proteomes" id="UP000830395"/>
    </source>
</evidence>
<reference evidence="1" key="1">
    <citation type="submission" date="2020-02" db="EMBL/GenBank/DDBJ databases">
        <title>Genome sequencing of the panga catfish, Pangasius djambal.</title>
        <authorList>
            <person name="Wen M."/>
            <person name="Zahm M."/>
            <person name="Roques C."/>
            <person name="Cabau C."/>
            <person name="Klopp C."/>
            <person name="Donnadieu C."/>
            <person name="Jouanno E."/>
            <person name="Avarre J.-C."/>
            <person name="Campet M."/>
            <person name="Ha T."/>
            <person name="Dugue R."/>
            <person name="Lampietro C."/>
            <person name="Louis A."/>
            <person name="Herpin A."/>
            <person name="Echchiki A."/>
            <person name="Berthelot C."/>
            <person name="Parey E."/>
            <person name="Roest-Crollius H."/>
            <person name="Braasch I."/>
            <person name="Postlethwait J.H."/>
            <person name="Bobe J."/>
            <person name="Montfort J."/>
            <person name="Bouchez O."/>
            <person name="Begum T."/>
            <person name="Schartl M."/>
            <person name="Gustiano R."/>
            <person name="Guiguen Y."/>
        </authorList>
    </citation>
    <scope>NUCLEOTIDE SEQUENCE</scope>
    <source>
        <strain evidence="1">Pdj_M5554</strain>
    </source>
</reference>
<comment type="caution">
    <text evidence="1">The sequence shown here is derived from an EMBL/GenBank/DDBJ whole genome shotgun (WGS) entry which is preliminary data.</text>
</comment>
<dbReference type="EMBL" id="CM040995">
    <property type="protein sequence ID" value="MCJ8744740.1"/>
    <property type="molecule type" value="Genomic_DNA"/>
</dbReference>